<keyword evidence="5 12" id="KW-0963">Cytoplasm</keyword>
<comment type="catalytic activity">
    <reaction evidence="11 12">
        <text>L-aspartate 4-semialdehyde + pyruvate = (2S,4S)-4-hydroxy-2,3,4,5-tetrahydrodipicolinate + H2O + H(+)</text>
        <dbReference type="Rhea" id="RHEA:34171"/>
        <dbReference type="ChEBI" id="CHEBI:15361"/>
        <dbReference type="ChEBI" id="CHEBI:15377"/>
        <dbReference type="ChEBI" id="CHEBI:15378"/>
        <dbReference type="ChEBI" id="CHEBI:67139"/>
        <dbReference type="ChEBI" id="CHEBI:537519"/>
        <dbReference type="EC" id="4.3.3.7"/>
    </reaction>
</comment>
<dbReference type="InterPro" id="IPR020625">
    <property type="entry name" value="Schiff_base-form_aldolases_AS"/>
</dbReference>
<evidence type="ECO:0000256" key="14">
    <source>
        <dbReference type="PIRSR" id="PIRSR001365-1"/>
    </source>
</evidence>
<dbReference type="CDD" id="cd00950">
    <property type="entry name" value="DHDPS"/>
    <property type="match status" value="1"/>
</dbReference>
<proteinExistence type="inferred from homology"/>
<keyword evidence="9 12" id="KW-0456">Lyase</keyword>
<evidence type="ECO:0000256" key="15">
    <source>
        <dbReference type="PIRSR" id="PIRSR001365-2"/>
    </source>
</evidence>
<protein>
    <recommendedName>
        <fullName evidence="4 12">4-hydroxy-tetrahydrodipicolinate synthase</fullName>
        <shortName evidence="12">HTPA synthase</shortName>
        <ecNumber evidence="4 12">4.3.3.7</ecNumber>
    </recommendedName>
</protein>
<dbReference type="GO" id="GO:0008840">
    <property type="term" value="F:4-hydroxy-tetrahydrodipicolinate synthase activity"/>
    <property type="evidence" value="ECO:0007669"/>
    <property type="project" value="UniProtKB-UniRule"/>
</dbReference>
<dbReference type="GO" id="GO:0009089">
    <property type="term" value="P:lysine biosynthetic process via diaminopimelate"/>
    <property type="evidence" value="ECO:0007669"/>
    <property type="project" value="UniProtKB-UniRule"/>
</dbReference>
<dbReference type="InterPro" id="IPR020624">
    <property type="entry name" value="Schiff_base-form_aldolases_CS"/>
</dbReference>
<evidence type="ECO:0000256" key="9">
    <source>
        <dbReference type="ARBA" id="ARBA00023239"/>
    </source>
</evidence>
<evidence type="ECO:0000256" key="7">
    <source>
        <dbReference type="ARBA" id="ARBA00022915"/>
    </source>
</evidence>
<feature type="active site" description="Proton donor/acceptor" evidence="12 14">
    <location>
        <position position="133"/>
    </location>
</feature>
<dbReference type="PRINTS" id="PR00146">
    <property type="entry name" value="DHPICSNTHASE"/>
</dbReference>
<comment type="similarity">
    <text evidence="3 12 13">Belongs to the DapA family.</text>
</comment>
<evidence type="ECO:0000256" key="16">
    <source>
        <dbReference type="PIRSR" id="PIRSR001365-3"/>
    </source>
</evidence>
<keyword evidence="18" id="KW-1185">Reference proteome</keyword>
<dbReference type="InterPro" id="IPR013785">
    <property type="entry name" value="Aldolase_TIM"/>
</dbReference>
<comment type="caution">
    <text evidence="12">Was originally thought to be a dihydrodipicolinate synthase (DHDPS), catalyzing the condensation of (S)-aspartate-beta-semialdehyde [(S)-ASA] and pyruvate to dihydrodipicolinate (DHDP). However, it was shown in E.coli that the product of the enzymatic reaction is not dihydrodipicolinate but in fact (4S)-4-hydroxy-2,3,4,5-tetrahydro-(2S)-dipicolinic acid (HTPA), and that the consecutive dehydration reaction leading to DHDP is not spontaneous but catalyzed by DapB.</text>
</comment>
<feature type="binding site" evidence="12 15">
    <location>
        <position position="45"/>
    </location>
    <ligand>
        <name>pyruvate</name>
        <dbReference type="ChEBI" id="CHEBI:15361"/>
    </ligand>
</feature>
<feature type="site" description="L-lysine inhibitor binding; via carbonyl oxygen" evidence="16">
    <location>
        <position position="49"/>
    </location>
</feature>
<evidence type="ECO:0000256" key="13">
    <source>
        <dbReference type="PIRNR" id="PIRNR001365"/>
    </source>
</evidence>
<organism evidence="17 18">
    <name type="scientific">Litorivicinus lipolyticus</name>
    <dbReference type="NCBI Taxonomy" id="418701"/>
    <lineage>
        <taxon>Bacteria</taxon>
        <taxon>Pseudomonadati</taxon>
        <taxon>Pseudomonadota</taxon>
        <taxon>Gammaproteobacteria</taxon>
        <taxon>Oceanospirillales</taxon>
        <taxon>Litorivicinaceae</taxon>
        <taxon>Litorivicinus</taxon>
    </lineage>
</organism>
<comment type="function">
    <text evidence="1 12">Catalyzes the condensation of (S)-aspartate-beta-semialdehyde [(S)-ASA] and pyruvate to 4-hydroxy-tetrahydrodipicolinate (HTPA).</text>
</comment>
<dbReference type="RefSeq" id="WP_153713516.1">
    <property type="nucleotide sequence ID" value="NZ_CP045871.1"/>
</dbReference>
<evidence type="ECO:0000256" key="3">
    <source>
        <dbReference type="ARBA" id="ARBA00007592"/>
    </source>
</evidence>
<evidence type="ECO:0000256" key="11">
    <source>
        <dbReference type="ARBA" id="ARBA00047836"/>
    </source>
</evidence>
<evidence type="ECO:0000256" key="4">
    <source>
        <dbReference type="ARBA" id="ARBA00012086"/>
    </source>
</evidence>
<dbReference type="SUPFAM" id="SSF51569">
    <property type="entry name" value="Aldolase"/>
    <property type="match status" value="1"/>
</dbReference>
<dbReference type="HAMAP" id="MF_00418">
    <property type="entry name" value="DapA"/>
    <property type="match status" value="1"/>
</dbReference>
<dbReference type="GO" id="GO:0005829">
    <property type="term" value="C:cytosol"/>
    <property type="evidence" value="ECO:0007669"/>
    <property type="project" value="TreeGrafter"/>
</dbReference>
<dbReference type="EC" id="4.3.3.7" evidence="4 12"/>
<dbReference type="PANTHER" id="PTHR12128">
    <property type="entry name" value="DIHYDRODIPICOLINATE SYNTHASE"/>
    <property type="match status" value="1"/>
</dbReference>
<dbReference type="EMBL" id="CP045871">
    <property type="protein sequence ID" value="QGG80012.1"/>
    <property type="molecule type" value="Genomic_DNA"/>
</dbReference>
<evidence type="ECO:0000256" key="6">
    <source>
        <dbReference type="ARBA" id="ARBA00022605"/>
    </source>
</evidence>
<name>A0A5Q2QCI3_9GAMM</name>
<feature type="site" description="L-lysine inhibitor binding" evidence="16">
    <location>
        <position position="84"/>
    </location>
</feature>
<dbReference type="AlphaFoldDB" id="A0A5Q2QCI3"/>
<dbReference type="KEGG" id="llp:GH975_05230"/>
<feature type="binding site" evidence="12 15">
    <location>
        <position position="204"/>
    </location>
    <ligand>
        <name>pyruvate</name>
        <dbReference type="ChEBI" id="CHEBI:15361"/>
    </ligand>
</feature>
<dbReference type="InterPro" id="IPR002220">
    <property type="entry name" value="DapA-like"/>
</dbReference>
<keyword evidence="10 12" id="KW-0704">Schiff base</keyword>
<comment type="subunit">
    <text evidence="12">Homotetramer; dimer of dimers.</text>
</comment>
<dbReference type="PROSITE" id="PS00665">
    <property type="entry name" value="DHDPS_1"/>
    <property type="match status" value="1"/>
</dbReference>
<accession>A0A5Q2QCI3</accession>
<feature type="site" description="L-lysine inhibitor binding" evidence="16">
    <location>
        <position position="106"/>
    </location>
</feature>
<feature type="site" description="Part of a proton relay during catalysis" evidence="12 16">
    <location>
        <position position="107"/>
    </location>
</feature>
<gene>
    <name evidence="12" type="primary">dapA</name>
    <name evidence="17" type="ORF">GH975_05230</name>
</gene>
<comment type="subcellular location">
    <subcellularLocation>
        <location evidence="12">Cytoplasm</location>
    </subcellularLocation>
</comment>
<dbReference type="PANTHER" id="PTHR12128:SF66">
    <property type="entry name" value="4-HYDROXY-2-OXOGLUTARATE ALDOLASE, MITOCHONDRIAL"/>
    <property type="match status" value="1"/>
</dbReference>
<keyword evidence="8 12" id="KW-0457">Lysine biosynthesis</keyword>
<keyword evidence="7 12" id="KW-0220">Diaminopimelate biosynthesis</keyword>
<dbReference type="GO" id="GO:0019877">
    <property type="term" value="P:diaminopimelate biosynthetic process"/>
    <property type="evidence" value="ECO:0007669"/>
    <property type="project" value="UniProtKB-UniRule"/>
</dbReference>
<evidence type="ECO:0000256" key="12">
    <source>
        <dbReference type="HAMAP-Rule" id="MF_00418"/>
    </source>
</evidence>
<dbReference type="InterPro" id="IPR005263">
    <property type="entry name" value="DapA"/>
</dbReference>
<feature type="site" description="L-lysine inhibitor binding" evidence="16">
    <location>
        <position position="80"/>
    </location>
</feature>
<dbReference type="NCBIfam" id="TIGR00674">
    <property type="entry name" value="dapA"/>
    <property type="match status" value="1"/>
</dbReference>
<evidence type="ECO:0000256" key="10">
    <source>
        <dbReference type="ARBA" id="ARBA00023270"/>
    </source>
</evidence>
<evidence type="ECO:0000256" key="2">
    <source>
        <dbReference type="ARBA" id="ARBA00005120"/>
    </source>
</evidence>
<evidence type="ECO:0000313" key="18">
    <source>
        <dbReference type="Proteomes" id="UP000388235"/>
    </source>
</evidence>
<evidence type="ECO:0000256" key="1">
    <source>
        <dbReference type="ARBA" id="ARBA00003294"/>
    </source>
</evidence>
<feature type="site" description="Part of a proton relay during catalysis" evidence="12 16">
    <location>
        <position position="44"/>
    </location>
</feature>
<feature type="active site" description="Schiff-base intermediate with substrate" evidence="12 14">
    <location>
        <position position="162"/>
    </location>
</feature>
<dbReference type="Pfam" id="PF00701">
    <property type="entry name" value="DHDPS"/>
    <property type="match status" value="1"/>
</dbReference>
<dbReference type="PROSITE" id="PS00666">
    <property type="entry name" value="DHDPS_2"/>
    <property type="match status" value="1"/>
</dbReference>
<dbReference type="SMART" id="SM01130">
    <property type="entry name" value="DHDPS"/>
    <property type="match status" value="1"/>
</dbReference>
<dbReference type="OrthoDB" id="9782828at2"/>
<reference evidence="17 18" key="1">
    <citation type="submission" date="2019-11" db="EMBL/GenBank/DDBJ databases">
        <authorList>
            <person name="Khan S.A."/>
            <person name="Jeon C.O."/>
            <person name="Chun B.H."/>
        </authorList>
    </citation>
    <scope>NUCLEOTIDE SEQUENCE [LARGE SCALE GENOMIC DNA]</scope>
    <source>
        <strain evidence="17 18">IMCC 1097</strain>
    </source>
</reference>
<evidence type="ECO:0000256" key="8">
    <source>
        <dbReference type="ARBA" id="ARBA00023154"/>
    </source>
</evidence>
<keyword evidence="6 12" id="KW-0028">Amino-acid biosynthesis</keyword>
<dbReference type="UniPathway" id="UPA00034">
    <property type="reaction ID" value="UER00017"/>
</dbReference>
<dbReference type="Proteomes" id="UP000388235">
    <property type="component" value="Chromosome"/>
</dbReference>
<dbReference type="Gene3D" id="3.20.20.70">
    <property type="entry name" value="Aldolase class I"/>
    <property type="match status" value="1"/>
</dbReference>
<dbReference type="PIRSF" id="PIRSF001365">
    <property type="entry name" value="DHDPS"/>
    <property type="match status" value="1"/>
</dbReference>
<comment type="pathway">
    <text evidence="2 12">Amino-acid biosynthesis; L-lysine biosynthesis via DAP pathway; (S)-tetrahydrodipicolinate from L-aspartate: step 3/4.</text>
</comment>
<evidence type="ECO:0000313" key="17">
    <source>
        <dbReference type="EMBL" id="QGG80012.1"/>
    </source>
</evidence>
<sequence>MLQGSMVALVTPFDAAGQVDYDALDRLIEFHIEAGTHAIVAVGTTGESATLSHAEHNAVTAHTVKRVNKRVPVIAGTGSNSTAEAIETTIAAEQAGADISLSVVPYYNKPCQRGIYAHFKAIAENTGLPMLLYNVPGRTVADLDGDTALALGRDFDRIIGIKDATGDLARGRYLLDNCPDDFLVISGDDNTAVELTLMGGQGNISVTANVAPSLMSQAMECALAGDAVGARAANEKMLGLNTGLFIESSPSPAKYCLAQLGMIGNHVRLPLVETDPKHYPMLQAAMRQAELI</sequence>
<evidence type="ECO:0000256" key="5">
    <source>
        <dbReference type="ARBA" id="ARBA00022490"/>
    </source>
</evidence>